<name>A0A8S1QX04_9CILI</name>
<dbReference type="AlphaFoldDB" id="A0A8S1QX04"/>
<evidence type="ECO:0000313" key="3">
    <source>
        <dbReference type="Proteomes" id="UP000692954"/>
    </source>
</evidence>
<protein>
    <submittedName>
        <fullName evidence="2">Uncharacterized protein</fullName>
    </submittedName>
</protein>
<accession>A0A8S1QX04</accession>
<gene>
    <name evidence="2" type="ORF">PSON_ATCC_30995.1.T1260084</name>
</gene>
<dbReference type="OrthoDB" id="310646at2759"/>
<sequence>MKFSLNHQKLSKNQIVLFSKFAQILEKRILMISFDQIRTYSIIQMELSHINPKEKLFLNLSSHYKINNDSLFINKKKYLVKAIQEIKIKSMIKYRDESEKVLQNTKEGFKKIIELDRKRKIIKQSLKVYQTIPTSYEEKLYEICLVTLFIIFCFLLYYHP</sequence>
<proteinExistence type="predicted"/>
<dbReference type="EMBL" id="CAJJDN010000126">
    <property type="protein sequence ID" value="CAD8120446.1"/>
    <property type="molecule type" value="Genomic_DNA"/>
</dbReference>
<comment type="caution">
    <text evidence="2">The sequence shown here is derived from an EMBL/GenBank/DDBJ whole genome shotgun (WGS) entry which is preliminary data.</text>
</comment>
<evidence type="ECO:0000313" key="2">
    <source>
        <dbReference type="EMBL" id="CAD8120446.1"/>
    </source>
</evidence>
<organism evidence="2 3">
    <name type="scientific">Paramecium sonneborni</name>
    <dbReference type="NCBI Taxonomy" id="65129"/>
    <lineage>
        <taxon>Eukaryota</taxon>
        <taxon>Sar</taxon>
        <taxon>Alveolata</taxon>
        <taxon>Ciliophora</taxon>
        <taxon>Intramacronucleata</taxon>
        <taxon>Oligohymenophorea</taxon>
        <taxon>Peniculida</taxon>
        <taxon>Parameciidae</taxon>
        <taxon>Paramecium</taxon>
    </lineage>
</organism>
<reference evidence="2" key="1">
    <citation type="submission" date="2021-01" db="EMBL/GenBank/DDBJ databases">
        <authorList>
            <consortium name="Genoscope - CEA"/>
            <person name="William W."/>
        </authorList>
    </citation>
    <scope>NUCLEOTIDE SEQUENCE</scope>
</reference>
<keyword evidence="1" id="KW-1133">Transmembrane helix</keyword>
<keyword evidence="3" id="KW-1185">Reference proteome</keyword>
<dbReference type="Proteomes" id="UP000692954">
    <property type="component" value="Unassembled WGS sequence"/>
</dbReference>
<keyword evidence="1" id="KW-0472">Membrane</keyword>
<evidence type="ECO:0000256" key="1">
    <source>
        <dbReference type="SAM" id="Phobius"/>
    </source>
</evidence>
<feature type="transmembrane region" description="Helical" evidence="1">
    <location>
        <begin position="140"/>
        <end position="158"/>
    </location>
</feature>
<keyword evidence="1" id="KW-0812">Transmembrane</keyword>